<proteinExistence type="predicted"/>
<dbReference type="EMBL" id="DXDC01000301">
    <property type="protein sequence ID" value="HIY66575.1"/>
    <property type="molecule type" value="Genomic_DNA"/>
</dbReference>
<gene>
    <name evidence="1" type="ORF">H9830_09900</name>
</gene>
<reference evidence="1" key="1">
    <citation type="journal article" date="2021" name="PeerJ">
        <title>Extensive microbial diversity within the chicken gut microbiome revealed by metagenomics and culture.</title>
        <authorList>
            <person name="Gilroy R."/>
            <person name="Ravi A."/>
            <person name="Getino M."/>
            <person name="Pursley I."/>
            <person name="Horton D.L."/>
            <person name="Alikhan N.F."/>
            <person name="Baker D."/>
            <person name="Gharbi K."/>
            <person name="Hall N."/>
            <person name="Watson M."/>
            <person name="Adriaenssens E.M."/>
            <person name="Foster-Nyarko E."/>
            <person name="Jarju S."/>
            <person name="Secka A."/>
            <person name="Antonio M."/>
            <person name="Oren A."/>
            <person name="Chaudhuri R.R."/>
            <person name="La Ragione R."/>
            <person name="Hildebrand F."/>
            <person name="Pallen M.J."/>
        </authorList>
    </citation>
    <scope>NUCLEOTIDE SEQUENCE</scope>
    <source>
        <strain evidence="1">ChiGjej1B1-98</strain>
    </source>
</reference>
<accession>A0A9D2CAL7</accession>
<evidence type="ECO:0000313" key="1">
    <source>
        <dbReference type="EMBL" id="HIY66575.1"/>
    </source>
</evidence>
<sequence length="465" mass="53019">MGNNARVSCVVDEAGEEKVVTFDVDSAWGEFLVTENVNAYLIALLPYAMRNSADIRLLAPVSADLLHSIEEFLVPHLAKYDDRLHPTKIHAEALQHGALDNAGAVGTGMSMGVDSFFTVSKYLAPKYRDFKLTHPFVEQVGDLVEDRLSTRHKRNVNERTIDEVADALNLPVVYAYSNVRQLFRMRHYYTHTYTSMFFVHMLNKLFDTYFYSSTVDFGSFSLADSSRHDASHHELLSLQALSTRSLTLLSGGAASSRIEKTQALRDFQPARDYLRVCLFEEFNCMTCWKCRRTLLTMDMQDTLADFGKVMDVERYRENREHYLAWLVKAFRESPDGVSIRELHTFFTQEHPEAMRRIEALYAEVRAARFQPMKRPRRFTVAHDVRKVNPFEPEQLFGAGRAAGKTIEAGATIFFDEIVTVMGRKYLRTRRDSHLKADLAIAMDALTETRNTKGRARKSASAAVHG</sequence>
<protein>
    <submittedName>
        <fullName evidence="1">Uncharacterized protein</fullName>
    </submittedName>
</protein>
<dbReference type="Proteomes" id="UP000824005">
    <property type="component" value="Unassembled WGS sequence"/>
</dbReference>
<organism evidence="1 2">
    <name type="scientific">Candidatus Agrococcus pullicola</name>
    <dbReference type="NCBI Taxonomy" id="2838429"/>
    <lineage>
        <taxon>Bacteria</taxon>
        <taxon>Bacillati</taxon>
        <taxon>Actinomycetota</taxon>
        <taxon>Actinomycetes</taxon>
        <taxon>Micrococcales</taxon>
        <taxon>Microbacteriaceae</taxon>
        <taxon>Agrococcus</taxon>
    </lineage>
</organism>
<comment type="caution">
    <text evidence="1">The sequence shown here is derived from an EMBL/GenBank/DDBJ whole genome shotgun (WGS) entry which is preliminary data.</text>
</comment>
<evidence type="ECO:0000313" key="2">
    <source>
        <dbReference type="Proteomes" id="UP000824005"/>
    </source>
</evidence>
<dbReference type="AlphaFoldDB" id="A0A9D2CAL7"/>
<reference evidence="1" key="2">
    <citation type="submission" date="2021-04" db="EMBL/GenBank/DDBJ databases">
        <authorList>
            <person name="Gilroy R."/>
        </authorList>
    </citation>
    <scope>NUCLEOTIDE SEQUENCE</scope>
    <source>
        <strain evidence="1">ChiGjej1B1-98</strain>
    </source>
</reference>
<name>A0A9D2CAL7_9MICO</name>